<feature type="compositionally biased region" description="Acidic residues" evidence="7">
    <location>
        <begin position="225"/>
        <end position="240"/>
    </location>
</feature>
<dbReference type="PANTHER" id="PTHR44167">
    <property type="entry name" value="OVARIAN-SPECIFIC SERINE/THREONINE-PROTEIN KINASE LOK-RELATED"/>
    <property type="match status" value="1"/>
</dbReference>
<dbReference type="VEuPathDB" id="FungiDB:CNA06160"/>
<dbReference type="PROSITE" id="PS50011">
    <property type="entry name" value="PROTEIN_KINASE_DOM"/>
    <property type="match status" value="1"/>
</dbReference>
<protein>
    <recommendedName>
        <fullName evidence="1">non-specific serine/threonine protein kinase</fullName>
        <ecNumber evidence="1">2.7.11.1</ecNumber>
    </recommendedName>
</protein>
<feature type="region of interest" description="Disordered" evidence="7">
    <location>
        <begin position="152"/>
        <end position="184"/>
    </location>
</feature>
<dbReference type="eggNOG" id="KOG1167">
    <property type="taxonomic scope" value="Eukaryota"/>
</dbReference>
<keyword evidence="2" id="KW-0723">Serine/threonine-protein kinase</keyword>
<dbReference type="STRING" id="214684.Q5KNK6"/>
<evidence type="ECO:0000256" key="6">
    <source>
        <dbReference type="ARBA" id="ARBA00022840"/>
    </source>
</evidence>
<feature type="region of interest" description="Disordered" evidence="7">
    <location>
        <begin position="223"/>
        <end position="251"/>
    </location>
</feature>
<dbReference type="AlphaFoldDB" id="Q5KNK6"/>
<dbReference type="GO" id="GO:0004674">
    <property type="term" value="F:protein serine/threonine kinase activity"/>
    <property type="evidence" value="ECO:0000318"/>
    <property type="project" value="GO_Central"/>
</dbReference>
<evidence type="ECO:0000259" key="8">
    <source>
        <dbReference type="PROSITE" id="PS50011"/>
    </source>
</evidence>
<dbReference type="InterPro" id="IPR000719">
    <property type="entry name" value="Prot_kinase_dom"/>
</dbReference>
<feature type="region of interest" description="Disordered" evidence="7">
    <location>
        <begin position="1"/>
        <end position="60"/>
    </location>
</feature>
<dbReference type="GeneID" id="3253554"/>
<dbReference type="InterPro" id="IPR008271">
    <property type="entry name" value="Ser/Thr_kinase_AS"/>
</dbReference>
<sequence length="691" mass="77469">MAEEPILDPFTSQPPLTRAAAKRLATASPSKPSSARSAKRVREGTPIIAGDGYSTPRATTVTPMKGMEELGEPADEQGEACPNAHLTIGSIDVNTSEAESVLFSEKTTVLQNEEMEGTVETDGPTSQNLSGDVRLHAHRDDSTRAEQDLFMPEATSTSTQRYTTKDHVIMPPPTDVPSHKRRSSSLYDPFTASAAEGSKLDRMTEVLEKQKKRSFTEMDVSEFPLEAEWDEEDEAEDPYSDESYHSGDTEDFEMDHRPVLQRTAVKKDIRDFTNSLSLLRDGSIHGIPYKVVDRLGEGTFSSVYLAYDSLHHLHSNEYWLGHKDGTNQTSDKRAVRVALKKILVTSSAIRIENELAILEELRGCRNVSQLITAFREEDQVIIVLPYHQCDDFRHFFKHMDPRHMRSYMRDLFQSLKDIHQRGVIHRDVKPANFLYDYENETGVLVDFGLAERYCPPQEATCQHAPATSTSLQGFKIKTPDTSVVEQAVYDARKRSKLGEGRVGFPHEDKRPAIRTNRAGTRGFRAPEVLLKCPDQTVAVDVWSAGIILFSILTQKFPAFNSSDDIEALMEIAAIFGKTAMERCALLHNRTIISNVPTLDDPPSSLTELILTLNPHLYTPHSSSPTPEEAKKHIEAIDDALDLVTKLLRLDCTKRLTAAQALRHPFVAGRDGEWDESDNEEVLSSTREMECW</sequence>
<evidence type="ECO:0000313" key="9">
    <source>
        <dbReference type="EMBL" id="AAW41391.2"/>
    </source>
</evidence>
<gene>
    <name evidence="9" type="ordered locus">CNA06160</name>
</gene>
<dbReference type="GO" id="GO:0005737">
    <property type="term" value="C:cytoplasm"/>
    <property type="evidence" value="ECO:0000318"/>
    <property type="project" value="GO_Central"/>
</dbReference>
<accession>Q5KNK6</accession>
<dbReference type="EMBL" id="AE017341">
    <property type="protein sequence ID" value="AAW41391.2"/>
    <property type="molecule type" value="Genomic_DNA"/>
</dbReference>
<dbReference type="GO" id="GO:0000727">
    <property type="term" value="P:double-strand break repair via break-induced replication"/>
    <property type="evidence" value="ECO:0000318"/>
    <property type="project" value="GO_Central"/>
</dbReference>
<dbReference type="FunCoup" id="Q5KNK6">
    <property type="interactions" value="368"/>
</dbReference>
<dbReference type="GO" id="GO:0005634">
    <property type="term" value="C:nucleus"/>
    <property type="evidence" value="ECO:0000318"/>
    <property type="project" value="GO_Central"/>
</dbReference>
<evidence type="ECO:0000256" key="7">
    <source>
        <dbReference type="SAM" id="MobiDB-lite"/>
    </source>
</evidence>
<dbReference type="KEGG" id="cne:CNA06160"/>
<dbReference type="Pfam" id="PF00069">
    <property type="entry name" value="Pkinase"/>
    <property type="match status" value="2"/>
</dbReference>
<evidence type="ECO:0000256" key="2">
    <source>
        <dbReference type="ARBA" id="ARBA00022527"/>
    </source>
</evidence>
<dbReference type="Proteomes" id="UP000002149">
    <property type="component" value="Chromosome 1"/>
</dbReference>
<evidence type="ECO:0000256" key="3">
    <source>
        <dbReference type="ARBA" id="ARBA00022679"/>
    </source>
</evidence>
<keyword evidence="3" id="KW-0808">Transferase</keyword>
<dbReference type="EC" id="2.7.11.1" evidence="1"/>
<feature type="domain" description="Protein kinase" evidence="8">
    <location>
        <begin position="289"/>
        <end position="666"/>
    </location>
</feature>
<dbReference type="InParanoid" id="Q5KNK6"/>
<keyword evidence="5" id="KW-0418">Kinase</keyword>
<dbReference type="RefSeq" id="XP_024512078.1">
    <property type="nucleotide sequence ID" value="XM_024656331.1"/>
</dbReference>
<evidence type="ECO:0000256" key="4">
    <source>
        <dbReference type="ARBA" id="ARBA00022741"/>
    </source>
</evidence>
<proteinExistence type="predicted"/>
<dbReference type="HOGENOM" id="CLU_396899_0_0_1"/>
<dbReference type="FunFam" id="3.30.200.20:FF:000752">
    <property type="entry name" value="Unplaced genomic scaffold supercont2.7, whole genome shotgun sequence"/>
    <property type="match status" value="1"/>
</dbReference>
<dbReference type="PROSITE" id="PS00108">
    <property type="entry name" value="PROTEIN_KINASE_ST"/>
    <property type="match status" value="1"/>
</dbReference>
<dbReference type="CDD" id="cd14019">
    <property type="entry name" value="STKc_Cdc7"/>
    <property type="match status" value="1"/>
</dbReference>
<reference evidence="9 10" key="1">
    <citation type="journal article" date="2005" name="Science">
        <title>The genome of the basidiomycetous yeast and human pathogen Cryptococcus neoformans.</title>
        <authorList>
            <person name="Loftus B.J."/>
            <person name="Fung E."/>
            <person name="Roncaglia P."/>
            <person name="Rowley D."/>
            <person name="Amedeo P."/>
            <person name="Bruno D."/>
            <person name="Vamathevan J."/>
            <person name="Miranda M."/>
            <person name="Anderson I.J."/>
            <person name="Fraser J.A."/>
            <person name="Allen J.E."/>
            <person name="Bosdet I.E."/>
            <person name="Brent M.R."/>
            <person name="Chiu R."/>
            <person name="Doering T.L."/>
            <person name="Donlin M.J."/>
            <person name="D'Souza C.A."/>
            <person name="Fox D.S."/>
            <person name="Grinberg V."/>
            <person name="Fu J."/>
            <person name="Fukushima M."/>
            <person name="Haas B.J."/>
            <person name="Huang J.C."/>
            <person name="Janbon G."/>
            <person name="Jones S.J."/>
            <person name="Koo H.L."/>
            <person name="Krzywinski M.I."/>
            <person name="Kwon-Chung J.K."/>
            <person name="Lengeler K.B."/>
            <person name="Maiti R."/>
            <person name="Marra M.A."/>
            <person name="Marra R.E."/>
            <person name="Mathewson C.A."/>
            <person name="Mitchell T.G."/>
            <person name="Pertea M."/>
            <person name="Riggs F.R."/>
            <person name="Salzberg S.L."/>
            <person name="Schein J.E."/>
            <person name="Shvartsbeyn A."/>
            <person name="Shin H."/>
            <person name="Shumway M."/>
            <person name="Specht C.A."/>
            <person name="Suh B.B."/>
            <person name="Tenney A."/>
            <person name="Utterback T.R."/>
            <person name="Wickes B.L."/>
            <person name="Wortman J.R."/>
            <person name="Wye N.H."/>
            <person name="Kronstad J.W."/>
            <person name="Lodge J.K."/>
            <person name="Heitman J."/>
            <person name="Davis R.W."/>
            <person name="Fraser C.M."/>
            <person name="Hyman R.W."/>
        </authorList>
    </citation>
    <scope>NUCLEOTIDE SEQUENCE [LARGE SCALE GENOMIC DNA]</scope>
    <source>
        <strain evidence="10">JEC21 / ATCC MYA-565</strain>
    </source>
</reference>
<dbReference type="Gene3D" id="3.30.200.20">
    <property type="entry name" value="Phosphorylase Kinase, domain 1"/>
    <property type="match status" value="1"/>
</dbReference>
<dbReference type="GO" id="GO:0005524">
    <property type="term" value="F:ATP binding"/>
    <property type="evidence" value="ECO:0007669"/>
    <property type="project" value="UniProtKB-KW"/>
</dbReference>
<keyword evidence="6" id="KW-0067">ATP-binding</keyword>
<feature type="compositionally biased region" description="Basic and acidic residues" evidence="7">
    <location>
        <begin position="242"/>
        <end position="251"/>
    </location>
</feature>
<dbReference type="Gene3D" id="1.10.510.10">
    <property type="entry name" value="Transferase(Phosphotransferase) domain 1"/>
    <property type="match status" value="1"/>
</dbReference>
<dbReference type="SUPFAM" id="SSF56112">
    <property type="entry name" value="Protein kinase-like (PK-like)"/>
    <property type="match status" value="1"/>
</dbReference>
<dbReference type="SMART" id="SM00220">
    <property type="entry name" value="S_TKc"/>
    <property type="match status" value="1"/>
</dbReference>
<evidence type="ECO:0000256" key="5">
    <source>
        <dbReference type="ARBA" id="ARBA00022777"/>
    </source>
</evidence>
<feature type="region of interest" description="Disordered" evidence="7">
    <location>
        <begin position="672"/>
        <end position="691"/>
    </location>
</feature>
<keyword evidence="4" id="KW-0547">Nucleotide-binding</keyword>
<evidence type="ECO:0000313" key="10">
    <source>
        <dbReference type="Proteomes" id="UP000002149"/>
    </source>
</evidence>
<dbReference type="PANTHER" id="PTHR44167:SF23">
    <property type="entry name" value="CDC7 KINASE, ISOFORM A-RELATED"/>
    <property type="match status" value="1"/>
</dbReference>
<dbReference type="PaxDb" id="214684-Q5KNK6"/>
<keyword evidence="10" id="KW-1185">Reference proteome</keyword>
<dbReference type="InterPro" id="IPR011009">
    <property type="entry name" value="Kinase-like_dom_sf"/>
</dbReference>
<organism evidence="9 10">
    <name type="scientific">Cryptococcus deneoformans (strain JEC21 / ATCC MYA-565)</name>
    <name type="common">Cryptococcus neoformans var. neoformans serotype D</name>
    <dbReference type="NCBI Taxonomy" id="214684"/>
    <lineage>
        <taxon>Eukaryota</taxon>
        <taxon>Fungi</taxon>
        <taxon>Dikarya</taxon>
        <taxon>Basidiomycota</taxon>
        <taxon>Agaricomycotina</taxon>
        <taxon>Tremellomycetes</taxon>
        <taxon>Tremellales</taxon>
        <taxon>Cryptococcaceae</taxon>
        <taxon>Cryptococcus</taxon>
        <taxon>Cryptococcus neoformans species complex</taxon>
    </lineage>
</organism>
<name>Q5KNK6_CRYD1</name>
<dbReference type="OrthoDB" id="10020333at2759"/>
<dbReference type="GO" id="GO:0007165">
    <property type="term" value="P:signal transduction"/>
    <property type="evidence" value="ECO:0000318"/>
    <property type="project" value="GO_Central"/>
</dbReference>
<evidence type="ECO:0000256" key="1">
    <source>
        <dbReference type="ARBA" id="ARBA00012513"/>
    </source>
</evidence>
<feature type="compositionally biased region" description="Low complexity" evidence="7">
    <location>
        <begin position="15"/>
        <end position="36"/>
    </location>
</feature>